<dbReference type="RefSeq" id="XP_021875733.1">
    <property type="nucleotide sequence ID" value="XM_022028238.1"/>
</dbReference>
<evidence type="ECO:0000313" key="2">
    <source>
        <dbReference type="EMBL" id="ORY98322.1"/>
    </source>
</evidence>
<gene>
    <name evidence="2" type="ORF">BCR41DRAFT_390550</name>
</gene>
<evidence type="ECO:0000256" key="1">
    <source>
        <dbReference type="SAM" id="MobiDB-lite"/>
    </source>
</evidence>
<proteinExistence type="predicted"/>
<evidence type="ECO:0000313" key="3">
    <source>
        <dbReference type="Proteomes" id="UP000193648"/>
    </source>
</evidence>
<feature type="region of interest" description="Disordered" evidence="1">
    <location>
        <begin position="94"/>
        <end position="125"/>
    </location>
</feature>
<feature type="compositionally biased region" description="Acidic residues" evidence="1">
    <location>
        <begin position="95"/>
        <end position="110"/>
    </location>
</feature>
<name>A0A1Y2G6H4_9FUNG</name>
<dbReference type="InParanoid" id="A0A1Y2G6H4"/>
<dbReference type="Proteomes" id="UP000193648">
    <property type="component" value="Unassembled WGS sequence"/>
</dbReference>
<comment type="caution">
    <text evidence="2">The sequence shown here is derived from an EMBL/GenBank/DDBJ whole genome shotgun (WGS) entry which is preliminary data.</text>
</comment>
<accession>A0A1Y2G6H4</accession>
<feature type="region of interest" description="Disordered" evidence="1">
    <location>
        <begin position="152"/>
        <end position="199"/>
    </location>
</feature>
<sequence>MLESFKAKFGLCLDDKQLKNKITTMVSCWESAHKLYNQTGNGDTPKATLKERILKICHYYDILYPVATTSIKLNPPPVCELTTNLCSKRTVAVGDTDDDRESDKDDDEYINEGKPWASNKKKQKRGGNGIEMIEFMQKLVEKSEQQQNKIGIEAASISIREEGISKSEEGRGRGEESKSRSRVSNITNRGDEGYVVAKG</sequence>
<dbReference type="EMBL" id="MCFF01000071">
    <property type="protein sequence ID" value="ORY98322.1"/>
    <property type="molecule type" value="Genomic_DNA"/>
</dbReference>
<keyword evidence="3" id="KW-1185">Reference proteome</keyword>
<protein>
    <submittedName>
        <fullName evidence="2">Uncharacterized protein</fullName>
    </submittedName>
</protein>
<reference evidence="2 3" key="1">
    <citation type="submission" date="2016-07" db="EMBL/GenBank/DDBJ databases">
        <title>Pervasive Adenine N6-methylation of Active Genes in Fungi.</title>
        <authorList>
            <consortium name="DOE Joint Genome Institute"/>
            <person name="Mondo S.J."/>
            <person name="Dannebaum R.O."/>
            <person name="Kuo R.C."/>
            <person name="Labutti K."/>
            <person name="Haridas S."/>
            <person name="Kuo A."/>
            <person name="Salamov A."/>
            <person name="Ahrendt S.R."/>
            <person name="Lipzen A."/>
            <person name="Sullivan W."/>
            <person name="Andreopoulos W.B."/>
            <person name="Clum A."/>
            <person name="Lindquist E."/>
            <person name="Daum C."/>
            <person name="Ramamoorthy G.K."/>
            <person name="Gryganskyi A."/>
            <person name="Culley D."/>
            <person name="Magnuson J.K."/>
            <person name="James T.Y."/>
            <person name="O'Malley M.A."/>
            <person name="Stajich J.E."/>
            <person name="Spatafora J.W."/>
            <person name="Visel A."/>
            <person name="Grigoriev I.V."/>
        </authorList>
    </citation>
    <scope>NUCLEOTIDE SEQUENCE [LARGE SCALE GENOMIC DNA]</scope>
    <source>
        <strain evidence="2 3">NRRL 3116</strain>
    </source>
</reference>
<dbReference type="GeneID" id="33570081"/>
<organism evidence="2 3">
    <name type="scientific">Lobosporangium transversale</name>
    <dbReference type="NCBI Taxonomy" id="64571"/>
    <lineage>
        <taxon>Eukaryota</taxon>
        <taxon>Fungi</taxon>
        <taxon>Fungi incertae sedis</taxon>
        <taxon>Mucoromycota</taxon>
        <taxon>Mortierellomycotina</taxon>
        <taxon>Mortierellomycetes</taxon>
        <taxon>Mortierellales</taxon>
        <taxon>Mortierellaceae</taxon>
        <taxon>Lobosporangium</taxon>
    </lineage>
</organism>
<dbReference type="OrthoDB" id="2448513at2759"/>
<feature type="compositionally biased region" description="Basic and acidic residues" evidence="1">
    <location>
        <begin position="159"/>
        <end position="179"/>
    </location>
</feature>
<dbReference type="AlphaFoldDB" id="A0A1Y2G6H4"/>